<evidence type="ECO:0000313" key="2">
    <source>
        <dbReference type="Proteomes" id="UP000186922"/>
    </source>
</evidence>
<accession>A0A1D1ULQ5</accession>
<gene>
    <name evidence="1" type="primary">RvY_01894-1</name>
    <name evidence="1" type="synonym">RvY_01894.1</name>
    <name evidence="1" type="ORF">RvY_01894</name>
</gene>
<protein>
    <submittedName>
        <fullName evidence="1">Uncharacterized protein</fullName>
    </submittedName>
</protein>
<sequence length="101" mass="11088">MVNEGDVDREDLAFQRVLVDILENASALQNVLTDLADVVDAKGGCFDNEMGGAQETVNADSAQHPTKLLRSAAISMALNPFVPPALASRMPRCQRRFTWWV</sequence>
<dbReference type="AlphaFoldDB" id="A0A1D1ULQ5"/>
<organism evidence="1 2">
    <name type="scientific">Ramazzottius varieornatus</name>
    <name type="common">Water bear</name>
    <name type="synonym">Tardigrade</name>
    <dbReference type="NCBI Taxonomy" id="947166"/>
    <lineage>
        <taxon>Eukaryota</taxon>
        <taxon>Metazoa</taxon>
        <taxon>Ecdysozoa</taxon>
        <taxon>Tardigrada</taxon>
        <taxon>Eutardigrada</taxon>
        <taxon>Parachela</taxon>
        <taxon>Hypsibioidea</taxon>
        <taxon>Ramazzottiidae</taxon>
        <taxon>Ramazzottius</taxon>
    </lineage>
</organism>
<keyword evidence="2" id="KW-1185">Reference proteome</keyword>
<evidence type="ECO:0000313" key="1">
    <source>
        <dbReference type="EMBL" id="GAU89335.1"/>
    </source>
</evidence>
<dbReference type="Proteomes" id="UP000186922">
    <property type="component" value="Unassembled WGS sequence"/>
</dbReference>
<name>A0A1D1ULQ5_RAMVA</name>
<proteinExistence type="predicted"/>
<comment type="caution">
    <text evidence="1">The sequence shown here is derived from an EMBL/GenBank/DDBJ whole genome shotgun (WGS) entry which is preliminary data.</text>
</comment>
<reference evidence="1 2" key="1">
    <citation type="journal article" date="2016" name="Nat. Commun.">
        <title>Extremotolerant tardigrade genome and improved radiotolerance of human cultured cells by tardigrade-unique protein.</title>
        <authorList>
            <person name="Hashimoto T."/>
            <person name="Horikawa D.D."/>
            <person name="Saito Y."/>
            <person name="Kuwahara H."/>
            <person name="Kozuka-Hata H."/>
            <person name="Shin-I T."/>
            <person name="Minakuchi Y."/>
            <person name="Ohishi K."/>
            <person name="Motoyama A."/>
            <person name="Aizu T."/>
            <person name="Enomoto A."/>
            <person name="Kondo K."/>
            <person name="Tanaka S."/>
            <person name="Hara Y."/>
            <person name="Koshikawa S."/>
            <person name="Sagara H."/>
            <person name="Miura T."/>
            <person name="Yokobori S."/>
            <person name="Miyagawa K."/>
            <person name="Suzuki Y."/>
            <person name="Kubo T."/>
            <person name="Oyama M."/>
            <person name="Kohara Y."/>
            <person name="Fujiyama A."/>
            <person name="Arakawa K."/>
            <person name="Katayama T."/>
            <person name="Toyoda A."/>
            <person name="Kunieda T."/>
        </authorList>
    </citation>
    <scope>NUCLEOTIDE SEQUENCE [LARGE SCALE GENOMIC DNA]</scope>
    <source>
        <strain evidence="1 2">YOKOZUNA-1</strain>
    </source>
</reference>
<dbReference type="EMBL" id="BDGG01000001">
    <property type="protein sequence ID" value="GAU89335.1"/>
    <property type="molecule type" value="Genomic_DNA"/>
</dbReference>